<dbReference type="PANTHER" id="PTHR30562:SF1">
    <property type="entry name" value="UVRABC SYSTEM PROTEIN C"/>
    <property type="match status" value="1"/>
</dbReference>
<dbReference type="PATRIC" id="fig|1618552.3.peg.1031"/>
<dbReference type="Gene3D" id="4.10.860.10">
    <property type="entry name" value="UVR domain"/>
    <property type="match status" value="1"/>
</dbReference>
<evidence type="ECO:0000313" key="4">
    <source>
        <dbReference type="EMBL" id="KKR28392.1"/>
    </source>
</evidence>
<dbReference type="InterPro" id="IPR050066">
    <property type="entry name" value="UvrABC_protein_C"/>
</dbReference>
<evidence type="ECO:0000259" key="2">
    <source>
        <dbReference type="PROSITE" id="PS50164"/>
    </source>
</evidence>
<comment type="caution">
    <text evidence="4">The sequence shown here is derived from an EMBL/GenBank/DDBJ whole genome shotgun (WGS) entry which is preliminary data.</text>
</comment>
<organism evidence="4">
    <name type="scientific">Candidatus Woesebacteria bacterium GW2011_GWA1_39_8</name>
    <dbReference type="NCBI Taxonomy" id="1618552"/>
    <lineage>
        <taxon>Bacteria</taxon>
        <taxon>Candidatus Woeseibacteriota</taxon>
    </lineage>
</organism>
<dbReference type="Gene3D" id="3.40.1440.10">
    <property type="entry name" value="GIY-YIG endonuclease"/>
    <property type="match status" value="1"/>
</dbReference>
<name>A0A0G0SS02_9BACT</name>
<dbReference type="InterPro" id="IPR000305">
    <property type="entry name" value="GIY-YIG_endonuc"/>
</dbReference>
<evidence type="ECO:0000259" key="1">
    <source>
        <dbReference type="PROSITE" id="PS50151"/>
    </source>
</evidence>
<dbReference type="InterPro" id="IPR001943">
    <property type="entry name" value="UVR_dom"/>
</dbReference>
<dbReference type="SUPFAM" id="SSF46600">
    <property type="entry name" value="C-terminal UvrC-binding domain of UvrB"/>
    <property type="match status" value="1"/>
</dbReference>
<dbReference type="InterPro" id="IPR035901">
    <property type="entry name" value="GIY-YIG_endonuc_sf"/>
</dbReference>
<accession>A0A0G0SS02</accession>
<proteinExistence type="predicted"/>
<dbReference type="Pfam" id="PF08459">
    <property type="entry name" value="UvrC_RNaseH_dom"/>
    <property type="match status" value="1"/>
</dbReference>
<dbReference type="GO" id="GO:0009381">
    <property type="term" value="F:excinuclease ABC activity"/>
    <property type="evidence" value="ECO:0007669"/>
    <property type="project" value="InterPro"/>
</dbReference>
<dbReference type="InterPro" id="IPR047296">
    <property type="entry name" value="GIY-YIG_UvrC_Cho"/>
</dbReference>
<dbReference type="GO" id="GO:0009380">
    <property type="term" value="C:excinuclease repair complex"/>
    <property type="evidence" value="ECO:0007669"/>
    <property type="project" value="TreeGrafter"/>
</dbReference>
<dbReference type="InterPro" id="IPR036876">
    <property type="entry name" value="UVR_dom_sf"/>
</dbReference>
<dbReference type="AlphaFoldDB" id="A0A0G0SS02"/>
<dbReference type="GO" id="GO:0006289">
    <property type="term" value="P:nucleotide-excision repair"/>
    <property type="evidence" value="ECO:0007669"/>
    <property type="project" value="InterPro"/>
</dbReference>
<sequence>MRDKNRRPLYIGKASSLKHRVISYWQRPQETRIEKMLSQVSNIETKKTESVFEALFLENDLIKKYQPKYNVKLKDDKTFLGILITTEDWPRIMPARLTQKLPKGEFYGPFPSASQVREALQIIRKIFPFRYSCEPMSGKACFEYHLGLCPGVCAGKLEKKEYQNIVRQIKLFLKGHKKQVIKNLESQMKTVAKNLHYEKAAKLRDQIFALKHIQDVALIKEEEIEAAGNIPFRIEAYDVSNISGAFAVGSMVVFTEGLIDKSQYRKFKIKTVSGANDVASLQEVLNRRLEHKEWPMPDLIIIDGGKPQAYGARDILKSRRLNIPVVGIAKGHDRNKNEIIMDPSINSGQAKIDTNLLLHIRDEAHRFAVQYYRLIHRKSVK</sequence>
<dbReference type="SMART" id="SM00465">
    <property type="entry name" value="GIYc"/>
    <property type="match status" value="1"/>
</dbReference>
<dbReference type="InterPro" id="IPR038476">
    <property type="entry name" value="UvrC_RNase_H_dom_sf"/>
</dbReference>
<dbReference type="SUPFAM" id="SSF82771">
    <property type="entry name" value="GIY-YIG endonuclease"/>
    <property type="match status" value="1"/>
</dbReference>
<feature type="domain" description="UvrC family homology region profile" evidence="3">
    <location>
        <begin position="188"/>
        <end position="316"/>
    </location>
</feature>
<dbReference type="PANTHER" id="PTHR30562">
    <property type="entry name" value="UVRC/OXIDOREDUCTASE"/>
    <property type="match status" value="1"/>
</dbReference>
<feature type="domain" description="GIY-YIG" evidence="2">
    <location>
        <begin position="1"/>
        <end position="71"/>
    </location>
</feature>
<reference evidence="4" key="1">
    <citation type="journal article" date="2015" name="Nature">
        <title>rRNA introns, odd ribosomes, and small enigmatic genomes across a large radiation of phyla.</title>
        <authorList>
            <person name="Brown C.T."/>
            <person name="Hug L.A."/>
            <person name="Thomas B.C."/>
            <person name="Sharon I."/>
            <person name="Castelle C.J."/>
            <person name="Singh A."/>
            <person name="Wilkins M.J."/>
            <person name="Williams K.H."/>
            <person name="Banfield J.F."/>
        </authorList>
    </citation>
    <scope>NUCLEOTIDE SEQUENCE [LARGE SCALE GENOMIC DNA]</scope>
</reference>
<dbReference type="PROSITE" id="PS50151">
    <property type="entry name" value="UVR"/>
    <property type="match status" value="1"/>
</dbReference>
<gene>
    <name evidence="4" type="ORF">UT61_C0051G0004</name>
</gene>
<protein>
    <submittedName>
        <fullName evidence="4">Excinuclease ABC, C subunit domain protein</fullName>
    </submittedName>
</protein>
<dbReference type="Pfam" id="PF02151">
    <property type="entry name" value="UVR"/>
    <property type="match status" value="1"/>
</dbReference>
<dbReference type="InterPro" id="IPR001162">
    <property type="entry name" value="UvrC_RNase_H_dom"/>
</dbReference>
<dbReference type="Gene3D" id="3.30.420.340">
    <property type="entry name" value="UvrC, RNAse H endonuclease domain"/>
    <property type="match status" value="1"/>
</dbReference>
<evidence type="ECO:0000259" key="3">
    <source>
        <dbReference type="PROSITE" id="PS50165"/>
    </source>
</evidence>
<dbReference type="Proteomes" id="UP000034793">
    <property type="component" value="Unassembled WGS sequence"/>
</dbReference>
<dbReference type="CDD" id="cd10434">
    <property type="entry name" value="GIY-YIG_UvrC_Cho"/>
    <property type="match status" value="1"/>
</dbReference>
<dbReference type="EMBL" id="LBXL01000051">
    <property type="protein sequence ID" value="KKR28392.1"/>
    <property type="molecule type" value="Genomic_DNA"/>
</dbReference>
<feature type="domain" description="UVR" evidence="1">
    <location>
        <begin position="178"/>
        <end position="213"/>
    </location>
</feature>
<dbReference type="PROSITE" id="PS50164">
    <property type="entry name" value="GIY_YIG"/>
    <property type="match status" value="1"/>
</dbReference>
<dbReference type="PROSITE" id="PS50165">
    <property type="entry name" value="UVRC"/>
    <property type="match status" value="1"/>
</dbReference>